<organism evidence="1 2">
    <name type="scientific">Neophaeococcomyces mojaviensis</name>
    <dbReference type="NCBI Taxonomy" id="3383035"/>
    <lineage>
        <taxon>Eukaryota</taxon>
        <taxon>Fungi</taxon>
        <taxon>Dikarya</taxon>
        <taxon>Ascomycota</taxon>
        <taxon>Pezizomycotina</taxon>
        <taxon>Eurotiomycetes</taxon>
        <taxon>Chaetothyriomycetidae</taxon>
        <taxon>Chaetothyriales</taxon>
        <taxon>Chaetothyriales incertae sedis</taxon>
        <taxon>Neophaeococcomyces</taxon>
    </lineage>
</organism>
<keyword evidence="2" id="KW-1185">Reference proteome</keyword>
<protein>
    <submittedName>
        <fullName evidence="1">Uncharacterized protein</fullName>
    </submittedName>
</protein>
<sequence>MAQQCGFKGNPDIYGLGIRLGIYLQWAALQVTPCLNLKDESDNLYGSYLIFTIAIVIGMFVMTFKDQIHAIEVIIMLYQLFGGLLCVADFGSLSGRTMNFRLPRTWQILSFLLAWTLASGYGGWFYLLGKSSGHFVHDHCNPLVFLFVKVSPEVFDR</sequence>
<evidence type="ECO:0000313" key="1">
    <source>
        <dbReference type="EMBL" id="KAJ9652427.1"/>
    </source>
</evidence>
<reference evidence="1" key="1">
    <citation type="submission" date="2022-10" db="EMBL/GenBank/DDBJ databases">
        <title>Culturing micro-colonial fungi from biological soil crusts in the Mojave desert and describing Neophaeococcomyces mojavensis, and introducing the new genera and species Taxawa tesnikishii.</title>
        <authorList>
            <person name="Kurbessoian T."/>
            <person name="Stajich J.E."/>
        </authorList>
    </citation>
    <scope>NUCLEOTIDE SEQUENCE</scope>
    <source>
        <strain evidence="1">JES_112</strain>
    </source>
</reference>
<evidence type="ECO:0000313" key="2">
    <source>
        <dbReference type="Proteomes" id="UP001172386"/>
    </source>
</evidence>
<dbReference type="EMBL" id="JAPDRQ010000199">
    <property type="protein sequence ID" value="KAJ9652427.1"/>
    <property type="molecule type" value="Genomic_DNA"/>
</dbReference>
<gene>
    <name evidence="1" type="ORF">H2198_008296</name>
</gene>
<proteinExistence type="predicted"/>
<accession>A0ACC2ZXN4</accession>
<name>A0ACC2ZXN4_9EURO</name>
<comment type="caution">
    <text evidence="1">The sequence shown here is derived from an EMBL/GenBank/DDBJ whole genome shotgun (WGS) entry which is preliminary data.</text>
</comment>
<dbReference type="Proteomes" id="UP001172386">
    <property type="component" value="Unassembled WGS sequence"/>
</dbReference>